<evidence type="ECO:0000256" key="1">
    <source>
        <dbReference type="ARBA" id="ARBA00022723"/>
    </source>
</evidence>
<keyword evidence="2" id="KW-0378">Hydrolase</keyword>
<dbReference type="PANTHER" id="PTHR23422">
    <property type="entry name" value="DIPEPTIDYL PEPTIDASE III-RELATED"/>
    <property type="match status" value="1"/>
</dbReference>
<name>A0AAV0PUV8_9ROSI</name>
<keyword evidence="4" id="KW-1185">Reference proteome</keyword>
<sequence length="619" mass="69627">MEARERFASGFLLRKMKSSFSKATAGQGTGTHPPSSPRYLIMSHHFKPLGEGKNPISVKKGPGSVKYMTYKEYKSLVAQKDPAYVQPPDIAGEYAKLFAILTKRYQEDRDRCSTLQKQLQRYAPVSLTAQLTGLSDGDKEALGFIIKAAKAIDEIFFHQVLDTNALLRDWLQGQAARDDASQLDHLKWDYYVINKSPWSSLDENEAFLTTKDSAIKLATAAIKPVEGWKGLQYRVALSSNKPPGANFYPLDMSKKEFESWKSKLSESQQKEAQGFFTVIRRQSETNPDLYIVPYSQEYASSLTKAAEFLQKAGDLAATPSLKKLLHTKADAFLSNDYYESDIAWMDLDSKIDVTIGPYETYEDSLFGYKDVDGPQIAAFNLPNDERIVKDRGTSMVMIKNIQEAKFEKILKPIADICINNEQKELVDFDSFFTHITCHECIHGIGPHTITLPDGSTSTVRQELQEFHTVLEEAKADIVGLWALRFFISQGLLPKSMLETMYVSFLATCFRSVRYGLQDAHGKGQAVQFNWLFEKQAIVLHSDDETFSVDFTKVEEAVESLSREILTIQAKGNKQGAIALLQKYGQITEPLQLGLDKLEKIKVSVDIALSFPIADKIMKN</sequence>
<dbReference type="GO" id="GO:0046872">
    <property type="term" value="F:metal ion binding"/>
    <property type="evidence" value="ECO:0007669"/>
    <property type="project" value="UniProtKB-KW"/>
</dbReference>
<gene>
    <name evidence="3" type="ORF">LITE_LOCUS39840</name>
</gene>
<proteinExistence type="predicted"/>
<reference evidence="3" key="1">
    <citation type="submission" date="2022-08" db="EMBL/GenBank/DDBJ databases">
        <authorList>
            <person name="Gutierrez-Valencia J."/>
        </authorList>
    </citation>
    <scope>NUCLEOTIDE SEQUENCE</scope>
</reference>
<dbReference type="PANTHER" id="PTHR23422:SF9">
    <property type="entry name" value="ZN-DEPENDENT HYDROLASE"/>
    <property type="match status" value="1"/>
</dbReference>
<dbReference type="EMBL" id="CAMGYJ010000009">
    <property type="protein sequence ID" value="CAI0473948.1"/>
    <property type="molecule type" value="Genomic_DNA"/>
</dbReference>
<dbReference type="Gene3D" id="3.30.540.30">
    <property type="match status" value="1"/>
</dbReference>
<dbReference type="GO" id="GO:0005737">
    <property type="term" value="C:cytoplasm"/>
    <property type="evidence" value="ECO:0007669"/>
    <property type="project" value="TreeGrafter"/>
</dbReference>
<dbReference type="InterPro" id="IPR039461">
    <property type="entry name" value="Peptidase_M49"/>
</dbReference>
<comment type="caution">
    <text evidence="3">The sequence shown here is derived from an EMBL/GenBank/DDBJ whole genome shotgun (WGS) entry which is preliminary data.</text>
</comment>
<keyword evidence="1" id="KW-0479">Metal-binding</keyword>
<organism evidence="3 4">
    <name type="scientific">Linum tenue</name>
    <dbReference type="NCBI Taxonomy" id="586396"/>
    <lineage>
        <taxon>Eukaryota</taxon>
        <taxon>Viridiplantae</taxon>
        <taxon>Streptophyta</taxon>
        <taxon>Embryophyta</taxon>
        <taxon>Tracheophyta</taxon>
        <taxon>Spermatophyta</taxon>
        <taxon>Magnoliopsida</taxon>
        <taxon>eudicotyledons</taxon>
        <taxon>Gunneridae</taxon>
        <taxon>Pentapetalae</taxon>
        <taxon>rosids</taxon>
        <taxon>fabids</taxon>
        <taxon>Malpighiales</taxon>
        <taxon>Linaceae</taxon>
        <taxon>Linum</taxon>
    </lineage>
</organism>
<protein>
    <recommendedName>
        <fullName evidence="5">Nudix hydrolase 3</fullName>
    </recommendedName>
</protein>
<evidence type="ECO:0008006" key="5">
    <source>
        <dbReference type="Google" id="ProtNLM"/>
    </source>
</evidence>
<dbReference type="Proteomes" id="UP001154282">
    <property type="component" value="Unassembled WGS sequence"/>
</dbReference>
<dbReference type="GO" id="GO:0008239">
    <property type="term" value="F:dipeptidyl-peptidase activity"/>
    <property type="evidence" value="ECO:0007669"/>
    <property type="project" value="TreeGrafter"/>
</dbReference>
<dbReference type="AlphaFoldDB" id="A0AAV0PUV8"/>
<evidence type="ECO:0000313" key="4">
    <source>
        <dbReference type="Proteomes" id="UP001154282"/>
    </source>
</evidence>
<accession>A0AAV0PUV8</accession>
<evidence type="ECO:0000313" key="3">
    <source>
        <dbReference type="EMBL" id="CAI0473948.1"/>
    </source>
</evidence>
<evidence type="ECO:0000256" key="2">
    <source>
        <dbReference type="ARBA" id="ARBA00022801"/>
    </source>
</evidence>